<dbReference type="NCBIfam" id="TIGR03696">
    <property type="entry name" value="Rhs_assc_core"/>
    <property type="match status" value="1"/>
</dbReference>
<dbReference type="EMBL" id="JAQGEF010000004">
    <property type="protein sequence ID" value="MDA3614208.1"/>
    <property type="molecule type" value="Genomic_DNA"/>
</dbReference>
<dbReference type="Proteomes" id="UP001210231">
    <property type="component" value="Unassembled WGS sequence"/>
</dbReference>
<accession>A0ABT4UHA3</accession>
<evidence type="ECO:0000313" key="1">
    <source>
        <dbReference type="EMBL" id="MDA3614208.1"/>
    </source>
</evidence>
<organism evidence="1 2">
    <name type="scientific">Polluticaenibacter yanchengensis</name>
    <dbReference type="NCBI Taxonomy" id="3014562"/>
    <lineage>
        <taxon>Bacteria</taxon>
        <taxon>Pseudomonadati</taxon>
        <taxon>Bacteroidota</taxon>
        <taxon>Chitinophagia</taxon>
        <taxon>Chitinophagales</taxon>
        <taxon>Chitinophagaceae</taxon>
        <taxon>Polluticaenibacter</taxon>
    </lineage>
</organism>
<keyword evidence="2" id="KW-1185">Reference proteome</keyword>
<feature type="non-terminal residue" evidence="1">
    <location>
        <position position="1"/>
    </location>
</feature>
<name>A0ABT4UHA3_9BACT</name>
<comment type="caution">
    <text evidence="1">The sequence shown here is derived from an EMBL/GenBank/DDBJ whole genome shotgun (WGS) entry which is preliminary data.</text>
</comment>
<proteinExistence type="predicted"/>
<dbReference type="PANTHER" id="PTHR32305">
    <property type="match status" value="1"/>
</dbReference>
<dbReference type="Gene3D" id="2.180.10.10">
    <property type="entry name" value="RHS repeat-associated core"/>
    <property type="match status" value="1"/>
</dbReference>
<evidence type="ECO:0000313" key="2">
    <source>
        <dbReference type="Proteomes" id="UP001210231"/>
    </source>
</evidence>
<dbReference type="InterPro" id="IPR050708">
    <property type="entry name" value="T6SS_VgrG/RHS"/>
</dbReference>
<protein>
    <submittedName>
        <fullName evidence="1">RHS repeat-associated core domain-containing protein</fullName>
    </submittedName>
</protein>
<dbReference type="RefSeq" id="WP_407030531.1">
    <property type="nucleotide sequence ID" value="NZ_JAQGEF010000004.1"/>
</dbReference>
<reference evidence="1 2" key="1">
    <citation type="submission" date="2022-12" db="EMBL/GenBank/DDBJ databases">
        <title>Chitinophagaceae gen. sp. nov., a new member of the family Chitinophagaceae, isolated from soil in a chemical factory.</title>
        <authorList>
            <person name="Ke Z."/>
        </authorList>
    </citation>
    <scope>NUCLEOTIDE SEQUENCE [LARGE SCALE GENOMIC DNA]</scope>
    <source>
        <strain evidence="1 2">LY-5</strain>
    </source>
</reference>
<dbReference type="InterPro" id="IPR022385">
    <property type="entry name" value="Rhs_assc_core"/>
</dbReference>
<gene>
    <name evidence="1" type="ORF">O3P16_05275</name>
</gene>
<dbReference type="PANTHER" id="PTHR32305:SF15">
    <property type="entry name" value="PROTEIN RHSA-RELATED"/>
    <property type="match status" value="1"/>
</dbReference>
<sequence>NWLLLDEQFNYVESGSGAEMVGNSGVLTHHVKSNLLMPKNGYLYVYVSNSSVNIPVYFDDLMVTHVRGPLLEETHYYPFGLTMAGISSRAMNGIAENKYKYNGKEEQRKEFSDGSGLEWLDYGARMYDNQIGRWHVVDPLSEQYRRWSPYNYAINNPIRFIDPDGMRSDDVVLRGEEAQKAFQELQASVSSSLTLSMDDRDRVKYTRNFSGVTLDNKAPLTKDAIELMNAIDDALIEILVDATNDKTTSTGGLFIGGAFMGNLVIQHDDMNFVQAYQEINPNVLSAMSTAHGKPGADVLHEVTEAYQGALLSQKSGVSSGASNQSDSVYPTAHNNATSQSGAVFERIYDVSGNEMKMLPGNIYPTGVKKADWYVNDKKNNKVVIQTLP</sequence>